<sequence length="730" mass="81429">MRPPKASRHPAPASSQFHKQTPTRQTKRQRKRKAGKTNSPRTDPGEVVSGGKKGPPAPRDQTMSSRITPASSARRFAQPTHDESELSHLLLKKRNYVHTVALIGCSLVSIAACVVILLLIPIHSNGPEVQVWSEDVCTTRACDRFAHLLRDTMEPSADTCREFGTLTCGHWTHDHAVAMDVDARLRESAFQRDAKFLSSYTGSSDVTRDAGRMLQSCLEQQYDQRVRQAALRTFLSFLRGRGISWPSEPTGDWQPFDVLLDLSINWRIDLWFGLRLRRNGLSRIQLREAPVALSVMVRAEHADELQAVAEIMLYAEAIGAGLRYTKQTAEVVSRTHSRVLRTLLNVSSLNPTLKRMRVAQLANLVEWAPAVTSSHWLKFLRKHLSGTMNVRSSTEVLIDSAEHFAAIGGLLTKFAANELVDVIGWWMVRLFADLGAVSVNQDLRAQAFPPTVCQRRVDACYGLALAAELAQQYWTSEHSKAVDDILSSVRQQAAILIQRLPWIDAISKKRIIRKLDALKLYLWPQSSDETALERAYNRFAMRESLYVERWLKAKTALRSLLGTEVGELLQRFPSTAWDALVEYDYWGNAVVVSMAALQEPLFSPSFTQAINYAGLGTMFARALVQVFDARVSLRLLLEGASETARHRVRSGSKIVGIHAVAQPHLLARDHDLPILNSATHDGGIVVTPPRSLATQKKAFATRLRQLHRTAFSPAWTSARLDSMAAAAAPQ</sequence>
<gene>
    <name evidence="1" type="ORF">HPB50_008538</name>
</gene>
<reference evidence="1" key="1">
    <citation type="submission" date="2020-05" db="EMBL/GenBank/DDBJ databases">
        <title>Large-scale comparative analyses of tick genomes elucidate their genetic diversity and vector capacities.</title>
        <authorList>
            <person name="Jia N."/>
            <person name="Wang J."/>
            <person name="Shi W."/>
            <person name="Du L."/>
            <person name="Sun Y."/>
            <person name="Zhan W."/>
            <person name="Jiang J."/>
            <person name="Wang Q."/>
            <person name="Zhang B."/>
            <person name="Ji P."/>
            <person name="Sakyi L.B."/>
            <person name="Cui X."/>
            <person name="Yuan T."/>
            <person name="Jiang B."/>
            <person name="Yang W."/>
            <person name="Lam T.T.-Y."/>
            <person name="Chang Q."/>
            <person name="Ding S."/>
            <person name="Wang X."/>
            <person name="Zhu J."/>
            <person name="Ruan X."/>
            <person name="Zhao L."/>
            <person name="Wei J."/>
            <person name="Que T."/>
            <person name="Du C."/>
            <person name="Cheng J."/>
            <person name="Dai P."/>
            <person name="Han X."/>
            <person name="Huang E."/>
            <person name="Gao Y."/>
            <person name="Liu J."/>
            <person name="Shao H."/>
            <person name="Ye R."/>
            <person name="Li L."/>
            <person name="Wei W."/>
            <person name="Wang X."/>
            <person name="Wang C."/>
            <person name="Yang T."/>
            <person name="Huo Q."/>
            <person name="Li W."/>
            <person name="Guo W."/>
            <person name="Chen H."/>
            <person name="Zhou L."/>
            <person name="Ni X."/>
            <person name="Tian J."/>
            <person name="Zhou Y."/>
            <person name="Sheng Y."/>
            <person name="Liu T."/>
            <person name="Pan Y."/>
            <person name="Xia L."/>
            <person name="Li J."/>
            <person name="Zhao F."/>
            <person name="Cao W."/>
        </authorList>
    </citation>
    <scope>NUCLEOTIDE SEQUENCE</scope>
    <source>
        <strain evidence="1">Hyas-2018</strain>
    </source>
</reference>
<name>A0ACB7SJ27_HYAAI</name>
<proteinExistence type="predicted"/>
<organism evidence="1 2">
    <name type="scientific">Hyalomma asiaticum</name>
    <name type="common">Tick</name>
    <dbReference type="NCBI Taxonomy" id="266040"/>
    <lineage>
        <taxon>Eukaryota</taxon>
        <taxon>Metazoa</taxon>
        <taxon>Ecdysozoa</taxon>
        <taxon>Arthropoda</taxon>
        <taxon>Chelicerata</taxon>
        <taxon>Arachnida</taxon>
        <taxon>Acari</taxon>
        <taxon>Parasitiformes</taxon>
        <taxon>Ixodida</taxon>
        <taxon>Ixodoidea</taxon>
        <taxon>Ixodidae</taxon>
        <taxon>Hyalomminae</taxon>
        <taxon>Hyalomma</taxon>
    </lineage>
</organism>
<dbReference type="Proteomes" id="UP000821845">
    <property type="component" value="Chromosome 4"/>
</dbReference>
<accession>A0ACB7SJ27</accession>
<protein>
    <submittedName>
        <fullName evidence="1">Uncharacterized protein</fullName>
    </submittedName>
</protein>
<comment type="caution">
    <text evidence="1">The sequence shown here is derived from an EMBL/GenBank/DDBJ whole genome shotgun (WGS) entry which is preliminary data.</text>
</comment>
<evidence type="ECO:0000313" key="2">
    <source>
        <dbReference type="Proteomes" id="UP000821845"/>
    </source>
</evidence>
<dbReference type="EMBL" id="CM023484">
    <property type="protein sequence ID" value="KAH6932664.1"/>
    <property type="molecule type" value="Genomic_DNA"/>
</dbReference>
<keyword evidence="2" id="KW-1185">Reference proteome</keyword>
<evidence type="ECO:0000313" key="1">
    <source>
        <dbReference type="EMBL" id="KAH6932664.1"/>
    </source>
</evidence>